<comment type="subcellular location">
    <subcellularLocation>
        <location evidence="1">Membrane</location>
    </subcellularLocation>
</comment>
<dbReference type="InterPro" id="IPR001054">
    <property type="entry name" value="A/G_cyclase"/>
</dbReference>
<dbReference type="CTD" id="36346861"/>
<evidence type="ECO:0000256" key="5">
    <source>
        <dbReference type="ARBA" id="ARBA00023136"/>
    </source>
</evidence>
<reference evidence="8 9" key="1">
    <citation type="journal article" date="2013" name="Nat. Genet.">
        <title>The genome of the hydatid tapeworm Echinococcus granulosus.</title>
        <authorList>
            <person name="Zheng H."/>
            <person name="Zhang W."/>
            <person name="Zhang L."/>
            <person name="Zhang Z."/>
            <person name="Li J."/>
            <person name="Lu G."/>
            <person name="Zhu Y."/>
            <person name="Wang Y."/>
            <person name="Huang Y."/>
            <person name="Liu J."/>
            <person name="Kang H."/>
            <person name="Chen J."/>
            <person name="Wang L."/>
            <person name="Chen A."/>
            <person name="Yu S."/>
            <person name="Gao Z."/>
            <person name="Jin L."/>
            <person name="Gu W."/>
            <person name="Wang Z."/>
            <person name="Zhao L."/>
            <person name="Shi B."/>
            <person name="Wen H."/>
            <person name="Lin R."/>
            <person name="Jones M.K."/>
            <person name="Brejova B."/>
            <person name="Vinar T."/>
            <person name="Zhao G."/>
            <person name="McManus D.P."/>
            <person name="Chen Z."/>
            <person name="Zhou Y."/>
            <person name="Wang S."/>
        </authorList>
    </citation>
    <scope>NUCLEOTIDE SEQUENCE [LARGE SCALE GENOMIC DNA]</scope>
</reference>
<dbReference type="KEGG" id="egl:EGR_11148"/>
<dbReference type="GO" id="GO:0001653">
    <property type="term" value="F:peptide receptor activity"/>
    <property type="evidence" value="ECO:0007669"/>
    <property type="project" value="TreeGrafter"/>
</dbReference>
<accession>W6TYZ2</accession>
<protein>
    <submittedName>
        <fullName evidence="8">Guanylate cyclase 32E</fullName>
    </submittedName>
</protein>
<evidence type="ECO:0000256" key="4">
    <source>
        <dbReference type="ARBA" id="ARBA00022989"/>
    </source>
</evidence>
<proteinExistence type="predicted"/>
<evidence type="ECO:0000256" key="6">
    <source>
        <dbReference type="ARBA" id="ARBA00023239"/>
    </source>
</evidence>
<dbReference type="Pfam" id="PF00211">
    <property type="entry name" value="Guanylate_cyc"/>
    <property type="match status" value="1"/>
</dbReference>
<evidence type="ECO:0000256" key="1">
    <source>
        <dbReference type="ARBA" id="ARBA00004370"/>
    </source>
</evidence>
<dbReference type="GeneID" id="36346861"/>
<dbReference type="GO" id="GO:0007168">
    <property type="term" value="P:receptor guanylyl cyclase signaling pathway"/>
    <property type="evidence" value="ECO:0007669"/>
    <property type="project" value="TreeGrafter"/>
</dbReference>
<evidence type="ECO:0000256" key="3">
    <source>
        <dbReference type="ARBA" id="ARBA00022741"/>
    </source>
</evidence>
<dbReference type="Gene3D" id="3.30.70.1230">
    <property type="entry name" value="Nucleotide cyclase"/>
    <property type="match status" value="1"/>
</dbReference>
<dbReference type="PANTHER" id="PTHR11920">
    <property type="entry name" value="GUANYLYL CYCLASE"/>
    <property type="match status" value="1"/>
</dbReference>
<feature type="domain" description="Guanylate cyclase" evidence="7">
    <location>
        <begin position="11"/>
        <end position="55"/>
    </location>
</feature>
<evidence type="ECO:0000259" key="7">
    <source>
        <dbReference type="PROSITE" id="PS50125"/>
    </source>
</evidence>
<dbReference type="RefSeq" id="XP_024345191.1">
    <property type="nucleotide sequence ID" value="XM_024500395.1"/>
</dbReference>
<evidence type="ECO:0000313" key="8">
    <source>
        <dbReference type="EMBL" id="EUB53995.1"/>
    </source>
</evidence>
<dbReference type="GO" id="GO:0005886">
    <property type="term" value="C:plasma membrane"/>
    <property type="evidence" value="ECO:0007669"/>
    <property type="project" value="TreeGrafter"/>
</dbReference>
<dbReference type="PANTHER" id="PTHR11920:SF335">
    <property type="entry name" value="GUANYLATE CYCLASE"/>
    <property type="match status" value="1"/>
</dbReference>
<dbReference type="InterPro" id="IPR029787">
    <property type="entry name" value="Nucleotide_cyclase"/>
</dbReference>
<dbReference type="SUPFAM" id="SSF55073">
    <property type="entry name" value="Nucleotide cyclase"/>
    <property type="match status" value="1"/>
</dbReference>
<keyword evidence="2" id="KW-0812">Transmembrane</keyword>
<keyword evidence="3" id="KW-0547">Nucleotide-binding</keyword>
<dbReference type="InterPro" id="IPR050401">
    <property type="entry name" value="Cyclic_nucleotide_synthase"/>
</dbReference>
<dbReference type="STRING" id="6210.W6TYZ2"/>
<keyword evidence="4" id="KW-1133">Transmembrane helix</keyword>
<dbReference type="GO" id="GO:0004016">
    <property type="term" value="F:adenylate cyclase activity"/>
    <property type="evidence" value="ECO:0007669"/>
    <property type="project" value="TreeGrafter"/>
</dbReference>
<evidence type="ECO:0000256" key="2">
    <source>
        <dbReference type="ARBA" id="ARBA00022692"/>
    </source>
</evidence>
<dbReference type="GO" id="GO:0004383">
    <property type="term" value="F:guanylate cyclase activity"/>
    <property type="evidence" value="ECO:0007669"/>
    <property type="project" value="TreeGrafter"/>
</dbReference>
<organism evidence="8 9">
    <name type="scientific">Echinococcus granulosus</name>
    <name type="common">Hydatid tapeworm</name>
    <dbReference type="NCBI Taxonomy" id="6210"/>
    <lineage>
        <taxon>Eukaryota</taxon>
        <taxon>Metazoa</taxon>
        <taxon>Spiralia</taxon>
        <taxon>Lophotrochozoa</taxon>
        <taxon>Platyhelminthes</taxon>
        <taxon>Cestoda</taxon>
        <taxon>Eucestoda</taxon>
        <taxon>Cyclophyllidea</taxon>
        <taxon>Taeniidae</taxon>
        <taxon>Echinococcus</taxon>
        <taxon>Echinococcus granulosus group</taxon>
    </lineage>
</organism>
<dbReference type="OrthoDB" id="10559462at2759"/>
<evidence type="ECO:0000313" key="9">
    <source>
        <dbReference type="Proteomes" id="UP000019149"/>
    </source>
</evidence>
<name>W6TYZ2_ECHGR</name>
<dbReference type="AlphaFoldDB" id="W6TYZ2"/>
<keyword evidence="6" id="KW-0456">Lyase</keyword>
<dbReference type="GO" id="GO:0000166">
    <property type="term" value="F:nucleotide binding"/>
    <property type="evidence" value="ECO:0007669"/>
    <property type="project" value="UniProtKB-KW"/>
</dbReference>
<sequence>MKLMLQEEHTVETIGDAYMVASGLPLQNGRRHAGEVATVALDLLSALALTLIARF</sequence>
<gene>
    <name evidence="8" type="ORF">EGR_11148</name>
</gene>
<keyword evidence="9" id="KW-1185">Reference proteome</keyword>
<dbReference type="EMBL" id="APAU02000419">
    <property type="protein sequence ID" value="EUB53995.1"/>
    <property type="molecule type" value="Genomic_DNA"/>
</dbReference>
<comment type="caution">
    <text evidence="8">The sequence shown here is derived from an EMBL/GenBank/DDBJ whole genome shotgun (WGS) entry which is preliminary data.</text>
</comment>
<keyword evidence="5" id="KW-0472">Membrane</keyword>
<dbReference type="GO" id="GO:0035556">
    <property type="term" value="P:intracellular signal transduction"/>
    <property type="evidence" value="ECO:0007669"/>
    <property type="project" value="InterPro"/>
</dbReference>
<dbReference type="PROSITE" id="PS50125">
    <property type="entry name" value="GUANYLATE_CYCLASE_2"/>
    <property type="match status" value="1"/>
</dbReference>
<dbReference type="Proteomes" id="UP000019149">
    <property type="component" value="Unassembled WGS sequence"/>
</dbReference>